<proteinExistence type="predicted"/>
<evidence type="ECO:0000256" key="1">
    <source>
        <dbReference type="SAM" id="SignalP"/>
    </source>
</evidence>
<dbReference type="Pfam" id="PF00188">
    <property type="entry name" value="CAP"/>
    <property type="match status" value="1"/>
</dbReference>
<accession>A0A0C2GYZ7</accession>
<feature type="chain" id="PRO_5002149618" description="SCP domain-containing protein" evidence="1">
    <location>
        <begin position="17"/>
        <end position="156"/>
    </location>
</feature>
<keyword evidence="1" id="KW-0732">Signal</keyword>
<dbReference type="AlphaFoldDB" id="A0A0C2GYZ7"/>
<protein>
    <recommendedName>
        <fullName evidence="2">SCP domain-containing protein</fullName>
    </recommendedName>
</protein>
<keyword evidence="4" id="KW-1185">Reference proteome</keyword>
<reference evidence="3 4" key="1">
    <citation type="submission" date="2013-12" db="EMBL/GenBank/DDBJ databases">
        <title>Draft genome of the parsitic nematode Ancylostoma duodenale.</title>
        <authorList>
            <person name="Mitreva M."/>
        </authorList>
    </citation>
    <scope>NUCLEOTIDE SEQUENCE [LARGE SCALE GENOMIC DNA]</scope>
    <source>
        <strain evidence="3 4">Zhejiang</strain>
    </source>
</reference>
<evidence type="ECO:0000313" key="3">
    <source>
        <dbReference type="EMBL" id="KIH64369.1"/>
    </source>
</evidence>
<sequence>MLIFLLVLLCIGSVSAQDPKAVCVDVTPDAADKVRTAFLRWHNKLREAIVKQQVDQDVGDNLLGSRSLFKLNYDCSLEGLAMTTIPTGCTHKPNLGSIPAGKSVNYKVVPTNDADAANRPKMIRSAVEHWYDSHYEDNLDDTVTYNNDRMEPFANV</sequence>
<dbReference type="SUPFAM" id="SSF55797">
    <property type="entry name" value="PR-1-like"/>
    <property type="match status" value="1"/>
</dbReference>
<feature type="domain" description="SCP" evidence="2">
    <location>
        <begin position="40"/>
        <end position="144"/>
    </location>
</feature>
<dbReference type="InterPro" id="IPR035940">
    <property type="entry name" value="CAP_sf"/>
</dbReference>
<dbReference type="Proteomes" id="UP000054047">
    <property type="component" value="Unassembled WGS sequence"/>
</dbReference>
<name>A0A0C2GYZ7_9BILA</name>
<dbReference type="InterPro" id="IPR014044">
    <property type="entry name" value="CAP_dom"/>
</dbReference>
<dbReference type="Gene3D" id="3.40.33.10">
    <property type="entry name" value="CAP"/>
    <property type="match status" value="1"/>
</dbReference>
<feature type="signal peptide" evidence="1">
    <location>
        <begin position="1"/>
        <end position="16"/>
    </location>
</feature>
<organism evidence="3 4">
    <name type="scientific">Ancylostoma duodenale</name>
    <dbReference type="NCBI Taxonomy" id="51022"/>
    <lineage>
        <taxon>Eukaryota</taxon>
        <taxon>Metazoa</taxon>
        <taxon>Ecdysozoa</taxon>
        <taxon>Nematoda</taxon>
        <taxon>Chromadorea</taxon>
        <taxon>Rhabditida</taxon>
        <taxon>Rhabditina</taxon>
        <taxon>Rhabditomorpha</taxon>
        <taxon>Strongyloidea</taxon>
        <taxon>Ancylostomatidae</taxon>
        <taxon>Ancylostomatinae</taxon>
        <taxon>Ancylostoma</taxon>
    </lineage>
</organism>
<dbReference type="EMBL" id="KN728106">
    <property type="protein sequence ID" value="KIH64369.1"/>
    <property type="molecule type" value="Genomic_DNA"/>
</dbReference>
<evidence type="ECO:0000313" key="4">
    <source>
        <dbReference type="Proteomes" id="UP000054047"/>
    </source>
</evidence>
<gene>
    <name evidence="3" type="ORF">ANCDUO_05320</name>
</gene>
<dbReference type="OrthoDB" id="5872317at2759"/>
<evidence type="ECO:0000259" key="2">
    <source>
        <dbReference type="Pfam" id="PF00188"/>
    </source>
</evidence>